<dbReference type="EMBL" id="VYZN01001599">
    <property type="protein sequence ID" value="KAE9522136.1"/>
    <property type="molecule type" value="Genomic_DNA"/>
</dbReference>
<evidence type="ECO:0000313" key="2">
    <source>
        <dbReference type="EMBL" id="KAE9522136.1"/>
    </source>
</evidence>
<comment type="caution">
    <text evidence="2">The sequence shown here is derived from an EMBL/GenBank/DDBJ whole genome shotgun (WGS) entry which is preliminary data.</text>
</comment>
<organism evidence="2 3">
    <name type="scientific">Aphis glycines</name>
    <name type="common">Soybean aphid</name>
    <dbReference type="NCBI Taxonomy" id="307491"/>
    <lineage>
        <taxon>Eukaryota</taxon>
        <taxon>Metazoa</taxon>
        <taxon>Ecdysozoa</taxon>
        <taxon>Arthropoda</taxon>
        <taxon>Hexapoda</taxon>
        <taxon>Insecta</taxon>
        <taxon>Pterygota</taxon>
        <taxon>Neoptera</taxon>
        <taxon>Paraneoptera</taxon>
        <taxon>Hemiptera</taxon>
        <taxon>Sternorrhyncha</taxon>
        <taxon>Aphidomorpha</taxon>
        <taxon>Aphidoidea</taxon>
        <taxon>Aphididae</taxon>
        <taxon>Aphidini</taxon>
        <taxon>Aphis</taxon>
        <taxon>Aphis</taxon>
    </lineage>
</organism>
<sequence>MHSRCYCTLSNPGPNLQQQLQEHLVSPRRLNTQTRDAPQYIREPEDQQRHMYQSYQHLSTFTTLSHYFVCYISRASLRTNTEGSTPDFSIAFKALSLCVPISLLSLLRKITIYPKLMILENCYNSKSINRRNLKLLPVVKIVPNHVVCNHQIVLIKNKILYLINILFYAYLITEAGIVSTVPLNIEPQSEQRPIRLKYTIPYYDVTFAFLNVKLQGNSSICRFSLQGFVNGTRPNVCNSFPLFRATCIRTDAGVTLSTRSTLTFDEIFIQTFAFMPTISKIFKINIRIYFNMLTL</sequence>
<evidence type="ECO:0000256" key="1">
    <source>
        <dbReference type="SAM" id="Phobius"/>
    </source>
</evidence>
<reference evidence="2 3" key="1">
    <citation type="submission" date="2019-08" db="EMBL/GenBank/DDBJ databases">
        <title>The genome of the soybean aphid Biotype 1, its phylome, world population structure and adaptation to the North American continent.</title>
        <authorList>
            <person name="Giordano R."/>
            <person name="Donthu R.K."/>
            <person name="Hernandez A.G."/>
            <person name="Wright C.L."/>
            <person name="Zimin A.V."/>
        </authorList>
    </citation>
    <scope>NUCLEOTIDE SEQUENCE [LARGE SCALE GENOMIC DNA]</scope>
    <source>
        <tissue evidence="2">Whole aphids</tissue>
    </source>
</reference>
<gene>
    <name evidence="2" type="ORF">AGLY_017480</name>
</gene>
<dbReference type="AlphaFoldDB" id="A0A6G0SUT2"/>
<proteinExistence type="predicted"/>
<keyword evidence="1" id="KW-0812">Transmembrane</keyword>
<keyword evidence="1" id="KW-1133">Transmembrane helix</keyword>
<evidence type="ECO:0000313" key="3">
    <source>
        <dbReference type="Proteomes" id="UP000475862"/>
    </source>
</evidence>
<protein>
    <submittedName>
        <fullName evidence="2">Uncharacterized protein</fullName>
    </submittedName>
</protein>
<accession>A0A6G0SUT2</accession>
<name>A0A6G0SUT2_APHGL</name>
<feature type="transmembrane region" description="Helical" evidence="1">
    <location>
        <begin position="159"/>
        <end position="183"/>
    </location>
</feature>
<keyword evidence="1" id="KW-0472">Membrane</keyword>
<keyword evidence="3" id="KW-1185">Reference proteome</keyword>
<dbReference type="Proteomes" id="UP000475862">
    <property type="component" value="Unassembled WGS sequence"/>
</dbReference>